<keyword evidence="3" id="KW-1185">Reference proteome</keyword>
<evidence type="ECO:0000313" key="2">
    <source>
        <dbReference type="EMBL" id="OTF77320.1"/>
    </source>
</evidence>
<organism evidence="2 3">
    <name type="scientific">Euroglyphus maynei</name>
    <name type="common">Mayne's house dust mite</name>
    <dbReference type="NCBI Taxonomy" id="6958"/>
    <lineage>
        <taxon>Eukaryota</taxon>
        <taxon>Metazoa</taxon>
        <taxon>Ecdysozoa</taxon>
        <taxon>Arthropoda</taxon>
        <taxon>Chelicerata</taxon>
        <taxon>Arachnida</taxon>
        <taxon>Acari</taxon>
        <taxon>Acariformes</taxon>
        <taxon>Sarcoptiformes</taxon>
        <taxon>Astigmata</taxon>
        <taxon>Psoroptidia</taxon>
        <taxon>Analgoidea</taxon>
        <taxon>Pyroglyphidae</taxon>
        <taxon>Pyroglyphinae</taxon>
        <taxon>Euroglyphus</taxon>
    </lineage>
</organism>
<dbReference type="AlphaFoldDB" id="A0A1Y3B8X8"/>
<keyword evidence="1" id="KW-1133">Transmembrane helix</keyword>
<feature type="transmembrane region" description="Helical" evidence="1">
    <location>
        <begin position="12"/>
        <end position="32"/>
    </location>
</feature>
<name>A0A1Y3B8X8_EURMA</name>
<evidence type="ECO:0000256" key="1">
    <source>
        <dbReference type="SAM" id="Phobius"/>
    </source>
</evidence>
<keyword evidence="1" id="KW-0472">Membrane</keyword>
<dbReference type="EMBL" id="MUJZ01033212">
    <property type="protein sequence ID" value="OTF77320.1"/>
    <property type="molecule type" value="Genomic_DNA"/>
</dbReference>
<feature type="non-terminal residue" evidence="2">
    <location>
        <position position="83"/>
    </location>
</feature>
<dbReference type="Proteomes" id="UP000194236">
    <property type="component" value="Unassembled WGS sequence"/>
</dbReference>
<comment type="caution">
    <text evidence="2">The sequence shown here is derived from an EMBL/GenBank/DDBJ whole genome shotgun (WGS) entry which is preliminary data.</text>
</comment>
<reference evidence="2 3" key="1">
    <citation type="submission" date="2017-03" db="EMBL/GenBank/DDBJ databases">
        <title>Genome Survey of Euroglyphus maynei.</title>
        <authorList>
            <person name="Arlian L.G."/>
            <person name="Morgan M.S."/>
            <person name="Rider S.D."/>
        </authorList>
    </citation>
    <scope>NUCLEOTIDE SEQUENCE [LARGE SCALE GENOMIC DNA]</scope>
    <source>
        <strain evidence="2">Arlian Lab</strain>
        <tissue evidence="2">Whole body</tissue>
    </source>
</reference>
<proteinExistence type="predicted"/>
<keyword evidence="1" id="KW-0812">Transmembrane</keyword>
<gene>
    <name evidence="2" type="ORF">BLA29_013753</name>
</gene>
<accession>A0A1Y3B8X8</accession>
<evidence type="ECO:0000313" key="3">
    <source>
        <dbReference type="Proteomes" id="UP000194236"/>
    </source>
</evidence>
<protein>
    <submittedName>
        <fullName evidence="2">Uncharacterized protein</fullName>
    </submittedName>
</protein>
<sequence length="83" mass="9672">MLHILFARRYRRFCSFILIPLVIFLILVLTFLPERLDILDPAHKNSPKAEPLNGDVFESQIDDSHIELEVRTQVPVFRDGGRL</sequence>